<feature type="region of interest" description="Disordered" evidence="1">
    <location>
        <begin position="22"/>
        <end position="70"/>
    </location>
</feature>
<reference evidence="3 4" key="1">
    <citation type="submission" date="2024-06" db="EMBL/GenBank/DDBJ databases">
        <authorList>
            <person name="Kraege A."/>
            <person name="Thomma B."/>
        </authorList>
    </citation>
    <scope>NUCLEOTIDE SEQUENCE [LARGE SCALE GENOMIC DNA]</scope>
</reference>
<evidence type="ECO:0000313" key="3">
    <source>
        <dbReference type="EMBL" id="CAL5227610.1"/>
    </source>
</evidence>
<evidence type="ECO:0000259" key="2">
    <source>
        <dbReference type="PROSITE" id="PS51925"/>
    </source>
</evidence>
<dbReference type="Pfam" id="PF02201">
    <property type="entry name" value="SWIB"/>
    <property type="match status" value="2"/>
</dbReference>
<protein>
    <submittedName>
        <fullName evidence="3">G10612 protein</fullName>
    </submittedName>
</protein>
<feature type="compositionally biased region" description="Acidic residues" evidence="1">
    <location>
        <begin position="148"/>
        <end position="158"/>
    </location>
</feature>
<feature type="compositionally biased region" description="Acidic residues" evidence="1">
    <location>
        <begin position="197"/>
        <end position="216"/>
    </location>
</feature>
<organism evidence="3 4">
    <name type="scientific">Coccomyxa viridis</name>
    <dbReference type="NCBI Taxonomy" id="1274662"/>
    <lineage>
        <taxon>Eukaryota</taxon>
        <taxon>Viridiplantae</taxon>
        <taxon>Chlorophyta</taxon>
        <taxon>core chlorophytes</taxon>
        <taxon>Trebouxiophyceae</taxon>
        <taxon>Trebouxiophyceae incertae sedis</taxon>
        <taxon>Coccomyxaceae</taxon>
        <taxon>Coccomyxa</taxon>
    </lineage>
</organism>
<feature type="compositionally biased region" description="Acidic residues" evidence="1">
    <location>
        <begin position="32"/>
        <end position="50"/>
    </location>
</feature>
<feature type="domain" description="DM2" evidence="2">
    <location>
        <begin position="67"/>
        <end position="143"/>
    </location>
</feature>
<comment type="caution">
    <text evidence="3">The sequence shown here is derived from an EMBL/GenBank/DDBJ whole genome shotgun (WGS) entry which is preliminary data.</text>
</comment>
<sequence length="304" mass="34657">MLEAEFSEDLKERKAIIRQEINNYLDRQQRENEEEGEEQGVEDDVVDDVDNVPAAKQKSKAKQGRRNNHFGSILSPELQEFLGVESMPRTQVVKAIWVYIKEHNLQDPKNKRKICPDEKLGKILPGRTDMLKMNQQLSKHVYTQDHFDVDEEEEEEEEPQPKRKAAAKPAAAKKAAATKAATSTKAKRKAADNGHQDEDDAEDEDEDQEEEEESEDEKPKKKRRKAAGGGSMLSPELQAFVGAEKMGRFQVVKVIWAYIKEKDLQNPKDRRQILPDAKLGKILKAPVTAFTLNKQLSKHIFKSS</sequence>
<feature type="domain" description="DM2" evidence="2">
    <location>
        <begin position="226"/>
        <end position="302"/>
    </location>
</feature>
<evidence type="ECO:0000313" key="4">
    <source>
        <dbReference type="Proteomes" id="UP001497392"/>
    </source>
</evidence>
<dbReference type="SMART" id="SM00151">
    <property type="entry name" value="SWIB"/>
    <property type="match status" value="2"/>
</dbReference>
<evidence type="ECO:0000256" key="1">
    <source>
        <dbReference type="SAM" id="MobiDB-lite"/>
    </source>
</evidence>
<feature type="compositionally biased region" description="Low complexity" evidence="1">
    <location>
        <begin position="167"/>
        <end position="184"/>
    </location>
</feature>
<dbReference type="InterPro" id="IPR003121">
    <property type="entry name" value="SWIB_MDM2_domain"/>
</dbReference>
<dbReference type="Proteomes" id="UP001497392">
    <property type="component" value="Unassembled WGS sequence"/>
</dbReference>
<dbReference type="InterPro" id="IPR036885">
    <property type="entry name" value="SWIB_MDM2_dom_sf"/>
</dbReference>
<dbReference type="PROSITE" id="PS51925">
    <property type="entry name" value="SWIB_MDM2"/>
    <property type="match status" value="2"/>
</dbReference>
<gene>
    <name evidence="3" type="primary">g10612</name>
    <name evidence="3" type="ORF">VP750_LOCUS9516</name>
</gene>
<feature type="compositionally biased region" description="Basic residues" evidence="1">
    <location>
        <begin position="57"/>
        <end position="68"/>
    </location>
</feature>
<dbReference type="InterPro" id="IPR019835">
    <property type="entry name" value="SWIB_domain"/>
</dbReference>
<dbReference type="SUPFAM" id="SSF47592">
    <property type="entry name" value="SWIB/MDM2 domain"/>
    <property type="match status" value="2"/>
</dbReference>
<dbReference type="Gene3D" id="1.10.245.10">
    <property type="entry name" value="SWIB/MDM2 domain"/>
    <property type="match status" value="2"/>
</dbReference>
<accession>A0ABP1G8I7</accession>
<dbReference type="CDD" id="cd10567">
    <property type="entry name" value="SWIB-MDM2_like"/>
    <property type="match status" value="2"/>
</dbReference>
<dbReference type="EMBL" id="CAXHTA020000017">
    <property type="protein sequence ID" value="CAL5227610.1"/>
    <property type="molecule type" value="Genomic_DNA"/>
</dbReference>
<keyword evidence="4" id="KW-1185">Reference proteome</keyword>
<proteinExistence type="predicted"/>
<feature type="region of interest" description="Disordered" evidence="1">
    <location>
        <begin position="148"/>
        <end position="234"/>
    </location>
</feature>
<dbReference type="PANTHER" id="PTHR13844">
    <property type="entry name" value="SWI/SNF-RELATED MATRIX-ASSOCIATED ACTIN-DEPENDENT REGULATOR OF CHROMATIN SUBFAMILY D"/>
    <property type="match status" value="1"/>
</dbReference>
<name>A0ABP1G8I7_9CHLO</name>